<dbReference type="SUPFAM" id="SSF48371">
    <property type="entry name" value="ARM repeat"/>
    <property type="match status" value="1"/>
</dbReference>
<dbReference type="InterPro" id="IPR016024">
    <property type="entry name" value="ARM-type_fold"/>
</dbReference>
<accession>A0A5J4VGB6</accession>
<proteinExistence type="predicted"/>
<dbReference type="EMBL" id="SNRW01007364">
    <property type="protein sequence ID" value="KAA6381366.1"/>
    <property type="molecule type" value="Genomic_DNA"/>
</dbReference>
<dbReference type="Gene3D" id="1.25.10.10">
    <property type="entry name" value="Leucine-rich Repeat Variant"/>
    <property type="match status" value="1"/>
</dbReference>
<protein>
    <submittedName>
        <fullName evidence="1">Uncharacterized protein</fullName>
    </submittedName>
</protein>
<evidence type="ECO:0000313" key="1">
    <source>
        <dbReference type="EMBL" id="KAA6381366.1"/>
    </source>
</evidence>
<dbReference type="Proteomes" id="UP000324800">
    <property type="component" value="Unassembled WGS sequence"/>
</dbReference>
<reference evidence="1 2" key="1">
    <citation type="submission" date="2019-03" db="EMBL/GenBank/DDBJ databases">
        <title>Single cell metagenomics reveals metabolic interactions within the superorganism composed of flagellate Streblomastix strix and complex community of Bacteroidetes bacteria on its surface.</title>
        <authorList>
            <person name="Treitli S.C."/>
            <person name="Kolisko M."/>
            <person name="Husnik F."/>
            <person name="Keeling P."/>
            <person name="Hampl V."/>
        </authorList>
    </citation>
    <scope>NUCLEOTIDE SEQUENCE [LARGE SCALE GENOMIC DNA]</scope>
    <source>
        <strain evidence="1">ST1C</strain>
    </source>
</reference>
<name>A0A5J4VGB6_9EUKA</name>
<dbReference type="InterPro" id="IPR011989">
    <property type="entry name" value="ARM-like"/>
</dbReference>
<comment type="caution">
    <text evidence="1">The sequence shown here is derived from an EMBL/GenBank/DDBJ whole genome shotgun (WGS) entry which is preliminary data.</text>
</comment>
<dbReference type="OrthoDB" id="7537227at2759"/>
<sequence>MAGTHSTESKEPHPYYDAVQECNGINKIYSLFKRNVSDYISQLSARSIASLHRGREITDLVMRREIVAHIVLLILDNEDPQNDAKQALSGLSRNPTNLNEIMKSVDFEKISKDLQQPLAGSDQEKKSMIKKLGCECRIIYSIFKSREDDQLRTKAIKVGIVDSFIKLFTSWDLNLITEAIILGFFVFTYPYSYTMSKLLYEKKPFPSLIRLFDHKDTDIVGDAINSIDNILYGGAIGTKASSAHPYYKDLEAAGGIERIYQLFKINASTFSRIAASICFGVVHRSREVKDITMRTEIIAHLKSISNHQNPELKTEANLALKCLSVNSVNRTEIEKDGFKIPTD</sequence>
<gene>
    <name evidence="1" type="ORF">EZS28_023107</name>
</gene>
<evidence type="ECO:0000313" key="2">
    <source>
        <dbReference type="Proteomes" id="UP000324800"/>
    </source>
</evidence>
<dbReference type="AlphaFoldDB" id="A0A5J4VGB6"/>
<organism evidence="1 2">
    <name type="scientific">Streblomastix strix</name>
    <dbReference type="NCBI Taxonomy" id="222440"/>
    <lineage>
        <taxon>Eukaryota</taxon>
        <taxon>Metamonada</taxon>
        <taxon>Preaxostyla</taxon>
        <taxon>Oxymonadida</taxon>
        <taxon>Streblomastigidae</taxon>
        <taxon>Streblomastix</taxon>
    </lineage>
</organism>